<gene>
    <name evidence="1" type="ORF">chiPu_0024419</name>
</gene>
<keyword evidence="2" id="KW-1185">Reference proteome</keyword>
<dbReference type="EMBL" id="BEZZ01039203">
    <property type="protein sequence ID" value="GCC40090.1"/>
    <property type="molecule type" value="Genomic_DNA"/>
</dbReference>
<proteinExistence type="predicted"/>
<reference evidence="1 2" key="1">
    <citation type="journal article" date="2018" name="Nat. Ecol. Evol.">
        <title>Shark genomes provide insights into elasmobranch evolution and the origin of vertebrates.</title>
        <authorList>
            <person name="Hara Y"/>
            <person name="Yamaguchi K"/>
            <person name="Onimaru K"/>
            <person name="Kadota M"/>
            <person name="Koyanagi M"/>
            <person name="Keeley SD"/>
            <person name="Tatsumi K"/>
            <person name="Tanaka K"/>
            <person name="Motone F"/>
            <person name="Kageyama Y"/>
            <person name="Nozu R"/>
            <person name="Adachi N"/>
            <person name="Nishimura O"/>
            <person name="Nakagawa R"/>
            <person name="Tanegashima C"/>
            <person name="Kiyatake I"/>
            <person name="Matsumoto R"/>
            <person name="Murakumo K"/>
            <person name="Nishida K"/>
            <person name="Terakita A"/>
            <person name="Kuratani S"/>
            <person name="Sato K"/>
            <person name="Hyodo S Kuraku.S."/>
        </authorList>
    </citation>
    <scope>NUCLEOTIDE SEQUENCE [LARGE SCALE GENOMIC DNA]</scope>
</reference>
<protein>
    <submittedName>
        <fullName evidence="1">Uncharacterized protein</fullName>
    </submittedName>
</protein>
<dbReference type="AlphaFoldDB" id="A0A401TBP9"/>
<dbReference type="Proteomes" id="UP000287033">
    <property type="component" value="Unassembled WGS sequence"/>
</dbReference>
<evidence type="ECO:0000313" key="1">
    <source>
        <dbReference type="EMBL" id="GCC40090.1"/>
    </source>
</evidence>
<evidence type="ECO:0000313" key="2">
    <source>
        <dbReference type="Proteomes" id="UP000287033"/>
    </source>
</evidence>
<feature type="non-terminal residue" evidence="1">
    <location>
        <position position="1"/>
    </location>
</feature>
<organism evidence="1 2">
    <name type="scientific">Chiloscyllium punctatum</name>
    <name type="common">Brownbanded bambooshark</name>
    <name type="synonym">Hemiscyllium punctatum</name>
    <dbReference type="NCBI Taxonomy" id="137246"/>
    <lineage>
        <taxon>Eukaryota</taxon>
        <taxon>Metazoa</taxon>
        <taxon>Chordata</taxon>
        <taxon>Craniata</taxon>
        <taxon>Vertebrata</taxon>
        <taxon>Chondrichthyes</taxon>
        <taxon>Elasmobranchii</taxon>
        <taxon>Galeomorphii</taxon>
        <taxon>Galeoidea</taxon>
        <taxon>Orectolobiformes</taxon>
        <taxon>Hemiscylliidae</taxon>
        <taxon>Chiloscyllium</taxon>
    </lineage>
</organism>
<sequence>KIMRLWTWAYHTDAPPAPGFLFQVHNTAAADTIDATFLNCDHQKEQKTKMKVRQQRRKKDATGVVIGTKWAEDSTNSAI</sequence>
<comment type="caution">
    <text evidence="1">The sequence shown here is derived from an EMBL/GenBank/DDBJ whole genome shotgun (WGS) entry which is preliminary data.</text>
</comment>
<name>A0A401TBP9_CHIPU</name>
<accession>A0A401TBP9</accession>